<dbReference type="Proteomes" id="UP000465601">
    <property type="component" value="Unassembled WGS sequence"/>
</dbReference>
<dbReference type="InterPro" id="IPR042215">
    <property type="entry name" value="CarD-like_C"/>
</dbReference>
<dbReference type="InterPro" id="IPR036101">
    <property type="entry name" value="CarD-like/TRCF_RID_sf"/>
</dbReference>
<dbReference type="OrthoDB" id="9786074at2"/>
<dbReference type="InterPro" id="IPR003711">
    <property type="entry name" value="CarD-like/TRCF_RID"/>
</dbReference>
<evidence type="ECO:0000313" key="3">
    <source>
        <dbReference type="Proteomes" id="UP000465601"/>
    </source>
</evidence>
<dbReference type="SUPFAM" id="SSF141259">
    <property type="entry name" value="CarD-like"/>
    <property type="match status" value="1"/>
</dbReference>
<dbReference type="PANTHER" id="PTHR38447">
    <property type="entry name" value="TRANSCRIPTION FACTOR YDEB-RELATED"/>
    <property type="match status" value="1"/>
</dbReference>
<dbReference type="GO" id="GO:0009303">
    <property type="term" value="P:rRNA transcription"/>
    <property type="evidence" value="ECO:0007669"/>
    <property type="project" value="TreeGrafter"/>
</dbReference>
<dbReference type="Pfam" id="PF21095">
    <property type="entry name" value="CarD_C"/>
    <property type="match status" value="1"/>
</dbReference>
<name>A0A833MAJ3_9FIRM</name>
<dbReference type="InterPro" id="IPR052531">
    <property type="entry name" value="CarD-like_regulator"/>
</dbReference>
<dbReference type="Pfam" id="PF02559">
    <property type="entry name" value="CarD_TRCF_RID"/>
    <property type="match status" value="1"/>
</dbReference>
<reference evidence="2 3" key="1">
    <citation type="submission" date="2019-10" db="EMBL/GenBank/DDBJ databases">
        <title>Alkaliphilus serpentinus sp. nov. and Alkaliphilus pronyensis sp. nov., two novel anaerobic alkaliphilic species isolated from the serpentinized-hosted hydrothermal field of the Prony Bay (New Caledonia).</title>
        <authorList>
            <person name="Postec A."/>
        </authorList>
    </citation>
    <scope>NUCLEOTIDE SEQUENCE [LARGE SCALE GENOMIC DNA]</scope>
    <source>
        <strain evidence="2 3">LacT</strain>
    </source>
</reference>
<organism evidence="2 3">
    <name type="scientific">Alkaliphilus serpentinus</name>
    <dbReference type="NCBI Taxonomy" id="1482731"/>
    <lineage>
        <taxon>Bacteria</taxon>
        <taxon>Bacillati</taxon>
        <taxon>Bacillota</taxon>
        <taxon>Clostridia</taxon>
        <taxon>Peptostreptococcales</taxon>
        <taxon>Natronincolaceae</taxon>
        <taxon>Alkaliphilus</taxon>
    </lineage>
</organism>
<dbReference type="Gene3D" id="2.40.10.170">
    <property type="match status" value="1"/>
</dbReference>
<dbReference type="Gene3D" id="1.20.58.1290">
    <property type="entry name" value="CarD-like, C-terminal domain"/>
    <property type="match status" value="1"/>
</dbReference>
<proteinExistence type="predicted"/>
<accession>A0A833MAJ3</accession>
<comment type="caution">
    <text evidence="2">The sequence shown here is derived from an EMBL/GenBank/DDBJ whole genome shotgun (WGS) entry which is preliminary data.</text>
</comment>
<sequence length="159" mass="18442">MYYNIGDKIVYPMHGAGIIEAIEEKEILGVKRKYYIMKMPLDDMRVMIPLDTIDGIGIRQVITQEEVQQVIQVLEADETNMPQNWNRRYRANMDRLKTGDIFEVAEVVKNLVLRDREKSLSTGERKILNNARQILLSEIILATDMSEEEVLATMERAIK</sequence>
<gene>
    <name evidence="2" type="ORF">F8153_02540</name>
</gene>
<keyword evidence="3" id="KW-1185">Reference proteome</keyword>
<dbReference type="EMBL" id="WBZB01000009">
    <property type="protein sequence ID" value="KAB3532416.1"/>
    <property type="molecule type" value="Genomic_DNA"/>
</dbReference>
<protein>
    <submittedName>
        <fullName evidence="2">CarD family transcriptional regulator</fullName>
    </submittedName>
</protein>
<evidence type="ECO:0000259" key="1">
    <source>
        <dbReference type="SMART" id="SM01058"/>
    </source>
</evidence>
<dbReference type="InterPro" id="IPR048792">
    <property type="entry name" value="CarD_C"/>
</dbReference>
<dbReference type="AlphaFoldDB" id="A0A833MAJ3"/>
<evidence type="ECO:0000313" key="2">
    <source>
        <dbReference type="EMBL" id="KAB3532416.1"/>
    </source>
</evidence>
<feature type="domain" description="CarD-like/TRCF RNAP-interacting" evidence="1">
    <location>
        <begin position="2"/>
        <end position="112"/>
    </location>
</feature>
<dbReference type="SMART" id="SM01058">
    <property type="entry name" value="CarD_TRCF"/>
    <property type="match status" value="1"/>
</dbReference>
<dbReference type="PANTHER" id="PTHR38447:SF1">
    <property type="entry name" value="RNA POLYMERASE-BINDING TRANSCRIPTION FACTOR CARD"/>
    <property type="match status" value="1"/>
</dbReference>